<gene>
    <name evidence="1" type="ORF">QWY81_11670</name>
</gene>
<name>A0AAJ1VGT7_9FLAO</name>
<evidence type="ECO:0000313" key="2">
    <source>
        <dbReference type="Proteomes" id="UP001228636"/>
    </source>
</evidence>
<dbReference type="RefSeq" id="WP_261973246.1">
    <property type="nucleotide sequence ID" value="NZ_CP103460.1"/>
</dbReference>
<sequence>MKKKPIYSFLSFPPEEINNIPKSYGWNTTEKLGSIHSELKWRLVDFCRIHQIVYNQINKSNKQLDEIEIEPFTENPEDIVNLSTSRKLDFVIGKEIEHNNIISFVDHMTVVGLWAICEQFLGKIFRAYLSEKEIVDENSVSAPYKWNDFIDKFNEKGIDLTTCDNFENANECRALNNAIKHDPKVTKRLTEFNYFKNHSNKKLELVELEMQRYLNGVSDFLGSLIDKGSEIIKNVP</sequence>
<dbReference type="EMBL" id="JAUFQH010000010">
    <property type="protein sequence ID" value="MDN3620113.1"/>
    <property type="molecule type" value="Genomic_DNA"/>
</dbReference>
<evidence type="ECO:0000313" key="1">
    <source>
        <dbReference type="EMBL" id="MDN3620113.1"/>
    </source>
</evidence>
<protein>
    <submittedName>
        <fullName evidence="1">Uncharacterized protein</fullName>
    </submittedName>
</protein>
<organism evidence="1 2">
    <name type="scientific">Polaribacter sejongensis</name>
    <dbReference type="NCBI Taxonomy" id="985043"/>
    <lineage>
        <taxon>Bacteria</taxon>
        <taxon>Pseudomonadati</taxon>
        <taxon>Bacteroidota</taxon>
        <taxon>Flavobacteriia</taxon>
        <taxon>Flavobacteriales</taxon>
        <taxon>Flavobacteriaceae</taxon>
    </lineage>
</organism>
<reference evidence="1 2" key="1">
    <citation type="journal article" date="2014" name="Int. J. Syst. Evol. Microbiol.">
        <title>Complete genome sequence of Corynebacterium casei LMG S-19264T (=DSM 44701T), isolated from a smear-ripened cheese.</title>
        <authorList>
            <consortium name="US DOE Joint Genome Institute (JGI-PGF)"/>
            <person name="Walter F."/>
            <person name="Albersmeier A."/>
            <person name="Kalinowski J."/>
            <person name="Ruckert C."/>
        </authorList>
    </citation>
    <scope>NUCLEOTIDE SEQUENCE [LARGE SCALE GENOMIC DNA]</scope>
    <source>
        <strain evidence="1 2">CECT 8670</strain>
    </source>
</reference>
<dbReference type="AlphaFoldDB" id="A0AAJ1VGT7"/>
<comment type="caution">
    <text evidence="1">The sequence shown here is derived from an EMBL/GenBank/DDBJ whole genome shotgun (WGS) entry which is preliminary data.</text>
</comment>
<proteinExistence type="predicted"/>
<accession>A0AAJ1VGT7</accession>
<dbReference type="Proteomes" id="UP001228636">
    <property type="component" value="Unassembled WGS sequence"/>
</dbReference>